<dbReference type="GO" id="GO:0046983">
    <property type="term" value="F:protein dimerization activity"/>
    <property type="evidence" value="ECO:0007669"/>
    <property type="project" value="InterPro"/>
</dbReference>
<organism evidence="13 14">
    <name type="scientific">Trifolium pratense</name>
    <name type="common">Red clover</name>
    <dbReference type="NCBI Taxonomy" id="57577"/>
    <lineage>
        <taxon>Eukaryota</taxon>
        <taxon>Viridiplantae</taxon>
        <taxon>Streptophyta</taxon>
        <taxon>Embryophyta</taxon>
        <taxon>Tracheophyta</taxon>
        <taxon>Spermatophyta</taxon>
        <taxon>Magnoliopsida</taxon>
        <taxon>eudicotyledons</taxon>
        <taxon>Gunneridae</taxon>
        <taxon>Pentapetalae</taxon>
        <taxon>rosids</taxon>
        <taxon>fabids</taxon>
        <taxon>Fabales</taxon>
        <taxon>Fabaceae</taxon>
        <taxon>Papilionoideae</taxon>
        <taxon>50 kb inversion clade</taxon>
        <taxon>NPAAA clade</taxon>
        <taxon>Hologalegina</taxon>
        <taxon>IRL clade</taxon>
        <taxon>Trifolieae</taxon>
        <taxon>Trifolium</taxon>
    </lineage>
</organism>
<dbReference type="InterPro" id="IPR012337">
    <property type="entry name" value="RNaseH-like_sf"/>
</dbReference>
<dbReference type="Pfam" id="PF14372">
    <property type="entry name" value="hAT-like_RNase-H"/>
    <property type="match status" value="1"/>
</dbReference>
<proteinExistence type="predicted"/>
<dbReference type="InterPro" id="IPR036236">
    <property type="entry name" value="Znf_C2H2_sf"/>
</dbReference>
<feature type="region of interest" description="Disordered" evidence="11">
    <location>
        <begin position="1"/>
        <end position="44"/>
    </location>
</feature>
<dbReference type="InterPro" id="IPR025525">
    <property type="entry name" value="hAT-like_transposase_RNase-H"/>
</dbReference>
<evidence type="ECO:0000256" key="5">
    <source>
        <dbReference type="ARBA" id="ARBA00022833"/>
    </source>
</evidence>
<dbReference type="SUPFAM" id="SSF53098">
    <property type="entry name" value="Ribonuclease H-like"/>
    <property type="match status" value="1"/>
</dbReference>
<evidence type="ECO:0000256" key="1">
    <source>
        <dbReference type="ARBA" id="ARBA00004123"/>
    </source>
</evidence>
<feature type="compositionally biased region" description="Polar residues" evidence="11">
    <location>
        <begin position="13"/>
        <end position="36"/>
    </location>
</feature>
<feature type="domain" description="BED-type" evidence="12">
    <location>
        <begin position="43"/>
        <end position="104"/>
    </location>
</feature>
<keyword evidence="3" id="KW-0479">Metal-binding</keyword>
<dbReference type="InterPro" id="IPR052035">
    <property type="entry name" value="ZnF_BED_domain_contain"/>
</dbReference>
<evidence type="ECO:0000256" key="11">
    <source>
        <dbReference type="SAM" id="MobiDB-lite"/>
    </source>
</evidence>
<dbReference type="SUPFAM" id="SSF57667">
    <property type="entry name" value="beta-beta-alpha zinc fingers"/>
    <property type="match status" value="1"/>
</dbReference>
<evidence type="ECO:0000313" key="13">
    <source>
        <dbReference type="EMBL" id="PNX75711.1"/>
    </source>
</evidence>
<dbReference type="GO" id="GO:0008270">
    <property type="term" value="F:zinc ion binding"/>
    <property type="evidence" value="ECO:0007669"/>
    <property type="project" value="UniProtKB-KW"/>
</dbReference>
<comment type="caution">
    <text evidence="13">The sequence shown here is derived from an EMBL/GenBank/DDBJ whole genome shotgun (WGS) entry which is preliminary data.</text>
</comment>
<dbReference type="EMBL" id="ASHM01029464">
    <property type="protein sequence ID" value="PNX75711.1"/>
    <property type="molecule type" value="Genomic_DNA"/>
</dbReference>
<protein>
    <submittedName>
        <fullName evidence="13">HAT family dimerization domain-containing protein</fullName>
    </submittedName>
</protein>
<dbReference type="PROSITE" id="PS50808">
    <property type="entry name" value="ZF_BED"/>
    <property type="match status" value="1"/>
</dbReference>
<keyword evidence="5" id="KW-0862">Zinc</keyword>
<evidence type="ECO:0000256" key="8">
    <source>
        <dbReference type="ARBA" id="ARBA00023163"/>
    </source>
</evidence>
<dbReference type="PANTHER" id="PTHR46481">
    <property type="entry name" value="ZINC FINGER BED DOMAIN-CONTAINING PROTEIN 4"/>
    <property type="match status" value="1"/>
</dbReference>
<dbReference type="GO" id="GO:0005634">
    <property type="term" value="C:nucleus"/>
    <property type="evidence" value="ECO:0007669"/>
    <property type="project" value="UniProtKB-SubCell"/>
</dbReference>
<dbReference type="GO" id="GO:0003677">
    <property type="term" value="F:DNA binding"/>
    <property type="evidence" value="ECO:0007669"/>
    <property type="project" value="UniProtKB-KW"/>
</dbReference>
<keyword evidence="6" id="KW-0805">Transcription regulation</keyword>
<dbReference type="Pfam" id="PF02892">
    <property type="entry name" value="zf-BED"/>
    <property type="match status" value="1"/>
</dbReference>
<feature type="compositionally biased region" description="Basic and acidic residues" evidence="11">
    <location>
        <begin position="1"/>
        <end position="12"/>
    </location>
</feature>
<dbReference type="GO" id="GO:0009791">
    <property type="term" value="P:post-embryonic development"/>
    <property type="evidence" value="ECO:0007669"/>
    <property type="project" value="UniProtKB-ARBA"/>
</dbReference>
<dbReference type="STRING" id="57577.A0A2K3LAZ2"/>
<keyword evidence="7" id="KW-0238">DNA-binding</keyword>
<evidence type="ECO:0000256" key="3">
    <source>
        <dbReference type="ARBA" id="ARBA00022723"/>
    </source>
</evidence>
<dbReference type="InterPro" id="IPR003656">
    <property type="entry name" value="Znf_BED"/>
</dbReference>
<gene>
    <name evidence="13" type="ORF">L195_g031652</name>
</gene>
<reference evidence="13 14" key="1">
    <citation type="journal article" date="2014" name="Am. J. Bot.">
        <title>Genome assembly and annotation for red clover (Trifolium pratense; Fabaceae).</title>
        <authorList>
            <person name="Istvanek J."/>
            <person name="Jaros M."/>
            <person name="Krenek A."/>
            <person name="Repkova J."/>
        </authorList>
    </citation>
    <scope>NUCLEOTIDE SEQUENCE [LARGE SCALE GENOMIC DNA]</scope>
    <source>
        <strain evidence="14">cv. Tatra</strain>
        <tissue evidence="13">Young leaves</tissue>
    </source>
</reference>
<evidence type="ECO:0000256" key="7">
    <source>
        <dbReference type="ARBA" id="ARBA00023125"/>
    </source>
</evidence>
<sequence>MASPSDRSDKQPETGTNQNNQQPETDTNQNNEQPNTVVGRKRKKTSTIWEDFDEETKEGVKKAVCKYCKSEYATGGSGASTSHMRRHIAACLKKKMHESTQKKQATIPFQPSKSGGNPFITPGARYSNEKMREILATAIMVHEYPFSVVEDDILMWAFEYANPDFRKFSRKTTSSDCVALFENEKKELKKLLESVSKISLTTDMWKSSHQVVEYMVITGHFIDAGWNLQKRVLSFVKVPAPRRGIDVADAIYKCLKSWGIENKVFSVSVDNASYNDSCLRCCAHILNLLVQDGLSKIKDIIFNVRESVKYINHNDARLKAFCDVVEQRAYKEREPHYDLAPSPEEWNKVEKVCKLLEVFNRATHVISGSEYPTANLYLSEVWKVKQILDNADEDADLFMREMANPMKIKFDKYWGECNLLMSIASVLDPRCKFHMVRICFPTLYKSKEVADANIKKVKCSLEQLYDEYVALSLEESSATANLDSTSNPSSSQANAAVVRTGFDEIMSIIQENEAIPPKKSELQDYLDEGLYVPNSTSFCALDWWRNNSMKYKILSKMAADILAIPISTVASESTFSAGGRVIDERRTKLSEDSVEALICGA</sequence>
<evidence type="ECO:0000256" key="9">
    <source>
        <dbReference type="ARBA" id="ARBA00023242"/>
    </source>
</evidence>
<dbReference type="AlphaFoldDB" id="A0A2K3LAZ2"/>
<keyword evidence="9" id="KW-0539">Nucleus</keyword>
<evidence type="ECO:0000256" key="2">
    <source>
        <dbReference type="ARBA" id="ARBA00011738"/>
    </source>
</evidence>
<dbReference type="Proteomes" id="UP000236291">
    <property type="component" value="Unassembled WGS sequence"/>
</dbReference>
<dbReference type="Pfam" id="PF05699">
    <property type="entry name" value="Dimer_Tnp_hAT"/>
    <property type="match status" value="1"/>
</dbReference>
<evidence type="ECO:0000256" key="4">
    <source>
        <dbReference type="ARBA" id="ARBA00022771"/>
    </source>
</evidence>
<evidence type="ECO:0000256" key="10">
    <source>
        <dbReference type="PROSITE-ProRule" id="PRU00027"/>
    </source>
</evidence>
<reference evidence="13 14" key="2">
    <citation type="journal article" date="2017" name="Front. Plant Sci.">
        <title>Gene Classification and Mining of Molecular Markers Useful in Red Clover (Trifolium pratense) Breeding.</title>
        <authorList>
            <person name="Istvanek J."/>
            <person name="Dluhosova J."/>
            <person name="Dluhos P."/>
            <person name="Patkova L."/>
            <person name="Nedelnik J."/>
            <person name="Repkova J."/>
        </authorList>
    </citation>
    <scope>NUCLEOTIDE SEQUENCE [LARGE SCALE GENOMIC DNA]</scope>
    <source>
        <strain evidence="14">cv. Tatra</strain>
        <tissue evidence="13">Young leaves</tissue>
    </source>
</reference>
<dbReference type="InterPro" id="IPR008906">
    <property type="entry name" value="HATC_C_dom"/>
</dbReference>
<dbReference type="ExpressionAtlas" id="A0A2K3LAZ2">
    <property type="expression patterns" value="baseline"/>
</dbReference>
<dbReference type="PANTHER" id="PTHR46481:SF10">
    <property type="entry name" value="ZINC FINGER BED DOMAIN-CONTAINING PROTEIN 39"/>
    <property type="match status" value="1"/>
</dbReference>
<keyword evidence="8" id="KW-0804">Transcription</keyword>
<dbReference type="SMART" id="SM00614">
    <property type="entry name" value="ZnF_BED"/>
    <property type="match status" value="1"/>
</dbReference>
<comment type="subunit">
    <text evidence="2">Homodimer.</text>
</comment>
<accession>A0A2K3LAZ2</accession>
<evidence type="ECO:0000313" key="14">
    <source>
        <dbReference type="Proteomes" id="UP000236291"/>
    </source>
</evidence>
<evidence type="ECO:0000259" key="12">
    <source>
        <dbReference type="PROSITE" id="PS50808"/>
    </source>
</evidence>
<evidence type="ECO:0000256" key="6">
    <source>
        <dbReference type="ARBA" id="ARBA00023015"/>
    </source>
</evidence>
<keyword evidence="4 10" id="KW-0863">Zinc-finger</keyword>
<name>A0A2K3LAZ2_TRIPR</name>
<comment type="subcellular location">
    <subcellularLocation>
        <location evidence="1">Nucleus</location>
    </subcellularLocation>
</comment>
<feature type="non-terminal residue" evidence="13">
    <location>
        <position position="601"/>
    </location>
</feature>